<evidence type="ECO:0000259" key="2">
    <source>
        <dbReference type="Pfam" id="PF00534"/>
    </source>
</evidence>
<dbReference type="PANTHER" id="PTHR46401">
    <property type="entry name" value="GLYCOSYLTRANSFERASE WBBK-RELATED"/>
    <property type="match status" value="1"/>
</dbReference>
<accession>A0ABY7T074</accession>
<reference evidence="3 4" key="1">
    <citation type="submission" date="2021-01" db="EMBL/GenBank/DDBJ databases">
        <title>Biogeographic distribution of Paracoccus.</title>
        <authorList>
            <person name="Hollensteiner J."/>
            <person name="Leineberger J."/>
            <person name="Brinkhoff T."/>
            <person name="Daniel R."/>
        </authorList>
    </citation>
    <scope>NUCLEOTIDE SEQUENCE [LARGE SCALE GENOMIC DNA]</scope>
    <source>
        <strain evidence="3 4">LMG25392</strain>
        <plasmid evidence="3 4">p7412</plasmid>
    </source>
</reference>
<dbReference type="CDD" id="cd03801">
    <property type="entry name" value="GT4_PimA-like"/>
    <property type="match status" value="1"/>
</dbReference>
<proteinExistence type="predicted"/>
<keyword evidence="1" id="KW-0808">Transferase</keyword>
<feature type="domain" description="Glycosyl transferase family 1" evidence="2">
    <location>
        <begin position="242"/>
        <end position="333"/>
    </location>
</feature>
<geneLocation type="plasmid" evidence="3 4">
    <name>p7412</name>
</geneLocation>
<dbReference type="PANTHER" id="PTHR46401:SF2">
    <property type="entry name" value="GLYCOSYLTRANSFERASE WBBK-RELATED"/>
    <property type="match status" value="1"/>
</dbReference>
<dbReference type="Gene3D" id="3.40.50.2000">
    <property type="entry name" value="Glycogen Phosphorylase B"/>
    <property type="match status" value="1"/>
</dbReference>
<evidence type="ECO:0000256" key="1">
    <source>
        <dbReference type="ARBA" id="ARBA00022679"/>
    </source>
</evidence>
<gene>
    <name evidence="3" type="ORF">JHW45_17800</name>
</gene>
<dbReference type="RefSeq" id="WP_272860659.1">
    <property type="nucleotide sequence ID" value="NZ_CP067135.1"/>
</dbReference>
<protein>
    <submittedName>
        <fullName evidence="3">Glycosyltransferase family 4 protein</fullName>
    </submittedName>
</protein>
<sequence length="357" mass="40107">MARITFILPNLSFAGGIRVIGKYSLELARLGHQVSVVARKPRPPRLQDLLRGRTQPDISFEVIETYFSGVEKNFSLVPSNRPLRSSDLPDADFLIATWWETLEWVSAMPPSKGRVVHFMQGYEMFPWAPANRVAATYEMDTRKIAVSAWVKQQVFKNHGCLSEAVIHNAVDTDHFSFRLERNNLVFTMGFVYASEAIKNSRLAFDLQDTLATRGFPCELLAFHNSPMPAELKERPGLRTYHRPPQELIPSLYQQCDLWLFLSLEEGFGLPIIEALSCGTPVLATRAGAAPELIRSGENGYLCAPTAEAFADAAERFAALGTSERLMFAERARETVAGWTWRDCAQRLIEVLEHQSSA</sequence>
<keyword evidence="3" id="KW-0614">Plasmid</keyword>
<evidence type="ECO:0000313" key="3">
    <source>
        <dbReference type="EMBL" id="WCR12689.1"/>
    </source>
</evidence>
<dbReference type="Pfam" id="PF00534">
    <property type="entry name" value="Glycos_transf_1"/>
    <property type="match status" value="1"/>
</dbReference>
<name>A0ABY7T074_9RHOB</name>
<dbReference type="EMBL" id="CP067135">
    <property type="protein sequence ID" value="WCR12689.1"/>
    <property type="molecule type" value="Genomic_DNA"/>
</dbReference>
<keyword evidence="4" id="KW-1185">Reference proteome</keyword>
<organism evidence="3 4">
    <name type="scientific">Paracoccus stylophorae</name>
    <dbReference type="NCBI Taxonomy" id="659350"/>
    <lineage>
        <taxon>Bacteria</taxon>
        <taxon>Pseudomonadati</taxon>
        <taxon>Pseudomonadota</taxon>
        <taxon>Alphaproteobacteria</taxon>
        <taxon>Rhodobacterales</taxon>
        <taxon>Paracoccaceae</taxon>
        <taxon>Paracoccus</taxon>
    </lineage>
</organism>
<dbReference type="InterPro" id="IPR001296">
    <property type="entry name" value="Glyco_trans_1"/>
</dbReference>
<evidence type="ECO:0000313" key="4">
    <source>
        <dbReference type="Proteomes" id="UP001218412"/>
    </source>
</evidence>
<dbReference type="SUPFAM" id="SSF53756">
    <property type="entry name" value="UDP-Glycosyltransferase/glycogen phosphorylase"/>
    <property type="match status" value="1"/>
</dbReference>
<dbReference type="Gene3D" id="3.40.50.11090">
    <property type="match status" value="1"/>
</dbReference>
<dbReference type="Proteomes" id="UP001218412">
    <property type="component" value="Plasmid p7412"/>
</dbReference>